<dbReference type="AlphaFoldDB" id="A0A1I5NIF8"/>
<reference evidence="2 3" key="1">
    <citation type="submission" date="2016-10" db="EMBL/GenBank/DDBJ databases">
        <authorList>
            <person name="de Groot N.N."/>
        </authorList>
    </citation>
    <scope>NUCLEOTIDE SEQUENCE [LARGE SCALE GENOMIC DNA]</scope>
    <source>
        <strain evidence="2 3">DSM 44637</strain>
    </source>
</reference>
<dbReference type="Proteomes" id="UP000470404">
    <property type="component" value="Unassembled WGS sequence"/>
</dbReference>
<dbReference type="RefSeq" id="WP_067591453.1">
    <property type="nucleotide sequence ID" value="NZ_FOWC01000004.1"/>
</dbReference>
<gene>
    <name evidence="1" type="ORF">G3I59_20540</name>
    <name evidence="2" type="ORF">SAMN05421854_104412</name>
</gene>
<evidence type="ECO:0000313" key="1">
    <source>
        <dbReference type="EMBL" id="NEC57921.1"/>
    </source>
</evidence>
<dbReference type="OrthoDB" id="7065322at2"/>
<dbReference type="EMBL" id="JAAGNC010000094">
    <property type="protein sequence ID" value="NEC57921.1"/>
    <property type="molecule type" value="Genomic_DNA"/>
</dbReference>
<evidence type="ECO:0000313" key="2">
    <source>
        <dbReference type="EMBL" id="SFP21598.1"/>
    </source>
</evidence>
<name>A0A1I5NIF8_9PSEU</name>
<protein>
    <submittedName>
        <fullName evidence="2">Uncharacterized protein</fullName>
    </submittedName>
</protein>
<evidence type="ECO:0000313" key="3">
    <source>
        <dbReference type="Proteomes" id="UP000199137"/>
    </source>
</evidence>
<accession>A0A1I5NIF8</accession>
<keyword evidence="4" id="KW-1185">Reference proteome</keyword>
<dbReference type="EMBL" id="FOWC01000004">
    <property type="protein sequence ID" value="SFP21598.1"/>
    <property type="molecule type" value="Genomic_DNA"/>
</dbReference>
<organism evidence="2 3">
    <name type="scientific">Amycolatopsis rubida</name>
    <dbReference type="NCBI Taxonomy" id="112413"/>
    <lineage>
        <taxon>Bacteria</taxon>
        <taxon>Bacillati</taxon>
        <taxon>Actinomycetota</taxon>
        <taxon>Actinomycetes</taxon>
        <taxon>Pseudonocardiales</taxon>
        <taxon>Pseudonocardiaceae</taxon>
        <taxon>Amycolatopsis</taxon>
    </lineage>
</organism>
<evidence type="ECO:0000313" key="4">
    <source>
        <dbReference type="Proteomes" id="UP000470404"/>
    </source>
</evidence>
<proteinExistence type="predicted"/>
<dbReference type="Proteomes" id="UP000199137">
    <property type="component" value="Unassembled WGS sequence"/>
</dbReference>
<sequence>MHVDPKALKASANFRLLETGLAYPACYSKLYPDLRQTMADAAVAARTSRTQLRDDVVLLPKLFRRLVD</sequence>
<reference evidence="1 4" key="2">
    <citation type="submission" date="2020-01" db="EMBL/GenBank/DDBJ databases">
        <title>Insect and environment-associated Actinomycetes.</title>
        <authorList>
            <person name="Currrie C."/>
            <person name="Chevrette M."/>
            <person name="Carlson C."/>
            <person name="Stubbendieck R."/>
            <person name="Wendt-Pienkowski E."/>
        </authorList>
    </citation>
    <scope>NUCLEOTIDE SEQUENCE [LARGE SCALE GENOMIC DNA]</scope>
    <source>
        <strain evidence="1 4">SID8386</strain>
    </source>
</reference>